<protein>
    <recommendedName>
        <fullName evidence="2">HIT domain-containing protein</fullName>
    </recommendedName>
</protein>
<dbReference type="SUPFAM" id="SSF54197">
    <property type="entry name" value="HIT-like"/>
    <property type="match status" value="1"/>
</dbReference>
<dbReference type="InterPro" id="IPR036265">
    <property type="entry name" value="HIT-like_sf"/>
</dbReference>
<gene>
    <name evidence="3" type="ORF">A2872_01840</name>
</gene>
<name>A0A1F5Z6B2_9BACT</name>
<dbReference type="InterPro" id="IPR001310">
    <property type="entry name" value="Histidine_triad_HIT"/>
</dbReference>
<comment type="caution">
    <text evidence="1">Lacks conserved residue(s) required for the propagation of feature annotation.</text>
</comment>
<accession>A0A1F5Z6B2</accession>
<dbReference type="PRINTS" id="PR00332">
    <property type="entry name" value="HISTRIAD"/>
</dbReference>
<evidence type="ECO:0000313" key="3">
    <source>
        <dbReference type="EMBL" id="OGG07682.1"/>
    </source>
</evidence>
<evidence type="ECO:0000313" key="4">
    <source>
        <dbReference type="Proteomes" id="UP000178681"/>
    </source>
</evidence>
<dbReference type="EMBL" id="MFJG01000003">
    <property type="protein sequence ID" value="OGG07682.1"/>
    <property type="molecule type" value="Genomic_DNA"/>
</dbReference>
<evidence type="ECO:0000256" key="1">
    <source>
        <dbReference type="PROSITE-ProRule" id="PRU00464"/>
    </source>
</evidence>
<dbReference type="GO" id="GO:0003824">
    <property type="term" value="F:catalytic activity"/>
    <property type="evidence" value="ECO:0007669"/>
    <property type="project" value="InterPro"/>
</dbReference>
<dbReference type="PANTHER" id="PTHR46648:SF1">
    <property type="entry name" value="ADENOSINE 5'-MONOPHOSPHORAMIDASE HNT1"/>
    <property type="match status" value="1"/>
</dbReference>
<dbReference type="AlphaFoldDB" id="A0A1F5Z6B2"/>
<dbReference type="PANTHER" id="PTHR46648">
    <property type="entry name" value="HIT FAMILY PROTEIN 1"/>
    <property type="match status" value="1"/>
</dbReference>
<dbReference type="STRING" id="1798377.A2872_01840"/>
<proteinExistence type="predicted"/>
<organism evidence="3 4">
    <name type="scientific">Candidatus Gottesmanbacteria bacterium RIFCSPHIGHO2_01_FULL_42_12</name>
    <dbReference type="NCBI Taxonomy" id="1798377"/>
    <lineage>
        <taxon>Bacteria</taxon>
        <taxon>Candidatus Gottesmaniibacteriota</taxon>
    </lineage>
</organism>
<comment type="caution">
    <text evidence="3">The sequence shown here is derived from an EMBL/GenBank/DDBJ whole genome shotgun (WGS) entry which is preliminary data.</text>
</comment>
<reference evidence="3 4" key="1">
    <citation type="journal article" date="2016" name="Nat. Commun.">
        <title>Thousands of microbial genomes shed light on interconnected biogeochemical processes in an aquifer system.</title>
        <authorList>
            <person name="Anantharaman K."/>
            <person name="Brown C.T."/>
            <person name="Hug L.A."/>
            <person name="Sharon I."/>
            <person name="Castelle C.J."/>
            <person name="Probst A.J."/>
            <person name="Thomas B.C."/>
            <person name="Singh A."/>
            <person name="Wilkins M.J."/>
            <person name="Karaoz U."/>
            <person name="Brodie E.L."/>
            <person name="Williams K.H."/>
            <person name="Hubbard S.S."/>
            <person name="Banfield J.F."/>
        </authorList>
    </citation>
    <scope>NUCLEOTIDE SEQUENCE [LARGE SCALE GENOMIC DNA]</scope>
</reference>
<evidence type="ECO:0000259" key="2">
    <source>
        <dbReference type="PROSITE" id="PS51084"/>
    </source>
</evidence>
<dbReference type="Proteomes" id="UP000178681">
    <property type="component" value="Unassembled WGS sequence"/>
</dbReference>
<dbReference type="PROSITE" id="PS51084">
    <property type="entry name" value="HIT_2"/>
    <property type="match status" value="1"/>
</dbReference>
<sequence>MDNCVFCKIVNGEVPAEKVGEDEDFIAFLGIFPKYPGMTVVATKRHTDNSYLYESLTDEELAKMHLFAKKVALTIDQTLGSFRCIQVMEGFEQNHAHIKLFPVYKGKMYGVVFEGNTQATSDELRSVAEKIRKAGVN</sequence>
<feature type="domain" description="HIT" evidence="2">
    <location>
        <begin position="5"/>
        <end position="110"/>
    </location>
</feature>
<dbReference type="GO" id="GO:0009117">
    <property type="term" value="P:nucleotide metabolic process"/>
    <property type="evidence" value="ECO:0007669"/>
    <property type="project" value="TreeGrafter"/>
</dbReference>
<dbReference type="Gene3D" id="3.30.428.10">
    <property type="entry name" value="HIT-like"/>
    <property type="match status" value="1"/>
</dbReference>
<dbReference type="InterPro" id="IPR011146">
    <property type="entry name" value="HIT-like"/>
</dbReference>
<dbReference type="Pfam" id="PF01230">
    <property type="entry name" value="HIT"/>
    <property type="match status" value="1"/>
</dbReference>